<keyword evidence="5 9" id="KW-0498">Mitosis</keyword>
<keyword evidence="11" id="KW-1185">Reference proteome</keyword>
<dbReference type="GO" id="GO:0034501">
    <property type="term" value="P:protein localization to kinetochore"/>
    <property type="evidence" value="ECO:0007669"/>
    <property type="project" value="UniProtKB-UniRule"/>
</dbReference>
<evidence type="ECO:0000313" key="11">
    <source>
        <dbReference type="Proteomes" id="UP000076502"/>
    </source>
</evidence>
<gene>
    <name evidence="10" type="ORF">WN55_06351</name>
</gene>
<protein>
    <recommendedName>
        <fullName evidence="9">Protein zwilch</fullName>
    </recommendedName>
</protein>
<evidence type="ECO:0000256" key="2">
    <source>
        <dbReference type="ARBA" id="ARBA00009062"/>
    </source>
</evidence>
<evidence type="ECO:0000256" key="3">
    <source>
        <dbReference type="ARBA" id="ARBA00022454"/>
    </source>
</evidence>
<evidence type="ECO:0000256" key="5">
    <source>
        <dbReference type="ARBA" id="ARBA00022776"/>
    </source>
</evidence>
<keyword evidence="7 9" id="KW-0131">Cell cycle</keyword>
<keyword evidence="4 9" id="KW-0132">Cell division</keyword>
<organism evidence="10 11">
    <name type="scientific">Dufourea novaeangliae</name>
    <name type="common">Sweat bee</name>
    <dbReference type="NCBI Taxonomy" id="178035"/>
    <lineage>
        <taxon>Eukaryota</taxon>
        <taxon>Metazoa</taxon>
        <taxon>Ecdysozoa</taxon>
        <taxon>Arthropoda</taxon>
        <taxon>Hexapoda</taxon>
        <taxon>Insecta</taxon>
        <taxon>Pterygota</taxon>
        <taxon>Neoptera</taxon>
        <taxon>Endopterygota</taxon>
        <taxon>Hymenoptera</taxon>
        <taxon>Apocrita</taxon>
        <taxon>Aculeata</taxon>
        <taxon>Apoidea</taxon>
        <taxon>Anthophila</taxon>
        <taxon>Halictidae</taxon>
        <taxon>Rophitinae</taxon>
        <taxon>Dufourea</taxon>
    </lineage>
</organism>
<evidence type="ECO:0000313" key="10">
    <source>
        <dbReference type="EMBL" id="KZC14119.1"/>
    </source>
</evidence>
<reference evidence="10 11" key="1">
    <citation type="submission" date="2015-07" db="EMBL/GenBank/DDBJ databases">
        <title>The genome of Dufourea novaeangliae.</title>
        <authorList>
            <person name="Pan H."/>
            <person name="Kapheim K."/>
        </authorList>
    </citation>
    <scope>NUCLEOTIDE SEQUENCE [LARGE SCALE GENOMIC DNA]</scope>
    <source>
        <strain evidence="10">0120121106</strain>
        <tissue evidence="10">Whole body</tissue>
    </source>
</reference>
<dbReference type="PANTHER" id="PTHR15995:SF1">
    <property type="entry name" value="PROTEIN ZWILCH HOMOLOG"/>
    <property type="match status" value="1"/>
</dbReference>
<accession>A0A154PQE7</accession>
<dbReference type="GO" id="GO:1990423">
    <property type="term" value="C:RZZ complex"/>
    <property type="evidence" value="ECO:0007669"/>
    <property type="project" value="UniProtKB-UniRule"/>
</dbReference>
<evidence type="ECO:0000256" key="6">
    <source>
        <dbReference type="ARBA" id="ARBA00022838"/>
    </source>
</evidence>
<dbReference type="GO" id="GO:0051301">
    <property type="term" value="P:cell division"/>
    <property type="evidence" value="ECO:0007669"/>
    <property type="project" value="UniProtKB-UniRule"/>
</dbReference>
<proteinExistence type="inferred from homology"/>
<dbReference type="EMBL" id="KQ435037">
    <property type="protein sequence ID" value="KZC14119.1"/>
    <property type="molecule type" value="Genomic_DNA"/>
</dbReference>
<comment type="similarity">
    <text evidence="2 9">Belongs to the ZWILCH family.</text>
</comment>
<comment type="subcellular location">
    <subcellularLocation>
        <location evidence="1 9">Chromosome</location>
        <location evidence="1 9">Centromere</location>
        <location evidence="1 9">Kinetochore</location>
    </subcellularLocation>
</comment>
<evidence type="ECO:0000256" key="8">
    <source>
        <dbReference type="ARBA" id="ARBA00023328"/>
    </source>
</evidence>
<dbReference type="OrthoDB" id="5556307at2759"/>
<dbReference type="Pfam" id="PF09817">
    <property type="entry name" value="Zwilch"/>
    <property type="match status" value="1"/>
</dbReference>
<evidence type="ECO:0000256" key="9">
    <source>
        <dbReference type="RuleBase" id="RU369076"/>
    </source>
</evidence>
<keyword evidence="6 9" id="KW-0995">Kinetochore</keyword>
<comment type="subunit">
    <text evidence="9">Component of the RZZ complex.</text>
</comment>
<dbReference type="Gene3D" id="1.10.287.1880">
    <property type="match status" value="1"/>
</dbReference>
<name>A0A154PQE7_DUFNO</name>
<dbReference type="Gene3D" id="1.20.58.730">
    <property type="match status" value="1"/>
</dbReference>
<sequence length="605" mass="70112">MTDVEILRKVLNPSIQISKLCLSYVTRLFPEYKESPCIILYKEEHYTECTNNHLEYINNDQTSKFDITGSPLKCSFEEVDFEDSIILVKQSWYKEEEKYLPLSRTEACDTLNACIDFLKVDFPPIFALCNGNDNKKTRLLGTTIQKDWFTTIEICSVDIETLETIKESSTSILQEHLKLSHAKGHNVTISAFNTFDLYGISEELINWDENVKSNFVGSLVVEVDSSTLSLYPPTRASKNNLVAQIVSGSSNSPLKELWTQLLLLNQYLNIVEEYKKQISSSYTPSPLEFPKDFTSSYKEEHTEIMKNINLLLNGDYSYRPDTVDTDKINFINEENLENTVQIKQCIQALPFRYNLDFTDFLWELLIKNSNYFDMTKCIHTVLEEIIMNECFAQVNLTNSTRFAKVITNPSQHRIISPLLSGSLPLEYVIDMGFEKLYRDYTYILISSRFSDKHNIQEKLGNISCGEFVVDVYRERLQRLSQIHMCLEFMLLLQDNLECSTDDLRSLYLCAFQQYVSEKSPIQNSDLNENIIYTLRAPLPVSAINILNKEILTTRRISLSSESKLSKLTTIKYYNRIPIFPRSIYPLGKIFFRNMMYDTYNSSMST</sequence>
<dbReference type="GO" id="GO:0007094">
    <property type="term" value="P:mitotic spindle assembly checkpoint signaling"/>
    <property type="evidence" value="ECO:0007669"/>
    <property type="project" value="UniProtKB-UniRule"/>
</dbReference>
<evidence type="ECO:0000256" key="4">
    <source>
        <dbReference type="ARBA" id="ARBA00022618"/>
    </source>
</evidence>
<keyword evidence="8 9" id="KW-0137">Centromere</keyword>
<dbReference type="PANTHER" id="PTHR15995">
    <property type="entry name" value="PROTEIN ZWILCH HOMOLOG"/>
    <property type="match status" value="1"/>
</dbReference>
<dbReference type="STRING" id="178035.A0A154PQE7"/>
<dbReference type="Proteomes" id="UP000076502">
    <property type="component" value="Unassembled WGS sequence"/>
</dbReference>
<comment type="function">
    <text evidence="9">Essential component of the mitotic checkpoint, which prevents cells from prematurely exiting mitosis. Required for the assembly of the dynein-dynactin and MAD1-MAD2 complexes onto kinetochores. Its function related to the spindle assembly machinery is proposed to depend on its association in the mitotic RZZ complex.</text>
</comment>
<evidence type="ECO:0000256" key="7">
    <source>
        <dbReference type="ARBA" id="ARBA00023306"/>
    </source>
</evidence>
<evidence type="ECO:0000256" key="1">
    <source>
        <dbReference type="ARBA" id="ARBA00004629"/>
    </source>
</evidence>
<dbReference type="InterPro" id="IPR018630">
    <property type="entry name" value="Zwilch"/>
</dbReference>
<dbReference type="AlphaFoldDB" id="A0A154PQE7"/>
<keyword evidence="3 9" id="KW-0158">Chromosome</keyword>